<dbReference type="PATRIC" id="fig|1045004.4.peg.54"/>
<evidence type="ECO:0000313" key="1">
    <source>
        <dbReference type="EMBL" id="EHN58181.1"/>
    </source>
</evidence>
<reference evidence="1 2" key="1">
    <citation type="journal article" date="2012" name="PLoS ONE">
        <title>Functional divergence in the genus oenococcus as predicted by genome sequencing of the newly-described species, Oenococcus kitaharae.</title>
        <authorList>
            <person name="Borneman A.R."/>
            <person name="McCarthy J.M."/>
            <person name="Chambers P.J."/>
            <person name="Bartowsky E.J."/>
        </authorList>
    </citation>
    <scope>NUCLEOTIDE SEQUENCE [LARGE SCALE GENOMIC DNA]</scope>
    <source>
        <strain evidence="2">DSM17330</strain>
    </source>
</reference>
<keyword evidence="2" id="KW-1185">Reference proteome</keyword>
<accession>G9WIP2</accession>
<dbReference type="EMBL" id="AFVZ01000001">
    <property type="protein sequence ID" value="EHN58181.1"/>
    <property type="molecule type" value="Genomic_DNA"/>
</dbReference>
<organism evidence="1 2">
    <name type="scientific">Oenococcus kitaharae DSM 17330</name>
    <dbReference type="NCBI Taxonomy" id="1045004"/>
    <lineage>
        <taxon>Bacteria</taxon>
        <taxon>Bacillati</taxon>
        <taxon>Bacillota</taxon>
        <taxon>Bacilli</taxon>
        <taxon>Lactobacillales</taxon>
        <taxon>Lactobacillaceae</taxon>
        <taxon>Oenococcus</taxon>
    </lineage>
</organism>
<sequence length="90" mass="9733">MGTGKGHYAVSLSSSIRNYASAYKINIVMEAKFDLIDVPNDGSRKSLFGGVTAPALILSYMSPSVAEGTNMFGFGIVHLPFLILHNRKIK</sequence>
<gene>
    <name evidence="1" type="ORF">OKIT_0052</name>
</gene>
<dbReference type="STRING" id="336988.NT96_03475"/>
<protein>
    <submittedName>
        <fullName evidence="1">Uncharacterized protein</fullName>
    </submittedName>
</protein>
<dbReference type="AlphaFoldDB" id="G9WIP2"/>
<dbReference type="Proteomes" id="UP000004959">
    <property type="component" value="Chromosome"/>
</dbReference>
<evidence type="ECO:0000313" key="2">
    <source>
        <dbReference type="Proteomes" id="UP000004959"/>
    </source>
</evidence>
<name>G9WIP2_9LACO</name>
<comment type="caution">
    <text evidence="1">The sequence shown here is derived from an EMBL/GenBank/DDBJ whole genome shotgun (WGS) entry which is preliminary data.</text>
</comment>
<proteinExistence type="predicted"/>
<dbReference type="HOGENOM" id="CLU_2437939_0_0_9"/>